<dbReference type="GO" id="GO:0046872">
    <property type="term" value="F:metal ion binding"/>
    <property type="evidence" value="ECO:0007669"/>
    <property type="project" value="UniProtKB-KW"/>
</dbReference>
<dbReference type="PANTHER" id="PTHR33571:SF14">
    <property type="entry name" value="PROTEIN ADENYLYLTRANSFERASE MJ0435-RELATED"/>
    <property type="match status" value="1"/>
</dbReference>
<evidence type="ECO:0000256" key="7">
    <source>
        <dbReference type="ARBA" id="ARBA00022842"/>
    </source>
</evidence>
<keyword evidence="6" id="KW-0067">ATP-binding</keyword>
<dbReference type="InterPro" id="IPR052038">
    <property type="entry name" value="Type-VII_TA_antitoxin"/>
</dbReference>
<gene>
    <name evidence="9" type="ORF">SAMN03080598_03801</name>
</gene>
<dbReference type="Pfam" id="PF18765">
    <property type="entry name" value="Polbeta"/>
    <property type="match status" value="1"/>
</dbReference>
<keyword evidence="3" id="KW-0548">Nucleotidyltransferase</keyword>
<evidence type="ECO:0000256" key="4">
    <source>
        <dbReference type="ARBA" id="ARBA00022723"/>
    </source>
</evidence>
<protein>
    <recommendedName>
        <fullName evidence="8">Polymerase beta nucleotidyltransferase domain-containing protein</fullName>
    </recommendedName>
</protein>
<evidence type="ECO:0000256" key="2">
    <source>
        <dbReference type="ARBA" id="ARBA00022679"/>
    </source>
</evidence>
<dbReference type="SUPFAM" id="SSF81301">
    <property type="entry name" value="Nucleotidyltransferase"/>
    <property type="match status" value="1"/>
</dbReference>
<keyword evidence="5" id="KW-0547">Nucleotide-binding</keyword>
<comment type="cofactor">
    <cofactor evidence="1">
        <name>Mg(2+)</name>
        <dbReference type="ChEBI" id="CHEBI:18420"/>
    </cofactor>
</comment>
<keyword evidence="2" id="KW-0808">Transferase</keyword>
<dbReference type="CDD" id="cd05403">
    <property type="entry name" value="NT_KNTase_like"/>
    <property type="match status" value="1"/>
</dbReference>
<dbReference type="PANTHER" id="PTHR33571">
    <property type="entry name" value="SSL8005 PROTEIN"/>
    <property type="match status" value="1"/>
</dbReference>
<dbReference type="Gene3D" id="3.30.460.10">
    <property type="entry name" value="Beta Polymerase, domain 2"/>
    <property type="match status" value="1"/>
</dbReference>
<dbReference type="EMBL" id="FNVR01000033">
    <property type="protein sequence ID" value="SEG41211.1"/>
    <property type="molecule type" value="Genomic_DNA"/>
</dbReference>
<dbReference type="GO" id="GO:0005524">
    <property type="term" value="F:ATP binding"/>
    <property type="evidence" value="ECO:0007669"/>
    <property type="project" value="UniProtKB-KW"/>
</dbReference>
<sequence length="97" mass="11387">MKLDRSKLNQIKQSFRDKPVLKAYLFGSFSREQASVDSDIDILVELDYSQKIGLKFFQMQTELENILNHKVDLISNEALSPLIRPQVIRDRMLVYKK</sequence>
<feature type="domain" description="Polymerase beta nucleotidyltransferase" evidence="8">
    <location>
        <begin position="9"/>
        <end position="97"/>
    </location>
</feature>
<evidence type="ECO:0000256" key="6">
    <source>
        <dbReference type="ARBA" id="ARBA00022840"/>
    </source>
</evidence>
<evidence type="ECO:0000256" key="3">
    <source>
        <dbReference type="ARBA" id="ARBA00022695"/>
    </source>
</evidence>
<evidence type="ECO:0000313" key="9">
    <source>
        <dbReference type="EMBL" id="SEG41211.1"/>
    </source>
</evidence>
<dbReference type="RefSeq" id="WP_103926372.1">
    <property type="nucleotide sequence ID" value="NZ_FNVR01000033.1"/>
</dbReference>
<evidence type="ECO:0000259" key="8">
    <source>
        <dbReference type="Pfam" id="PF18765"/>
    </source>
</evidence>
<dbReference type="InterPro" id="IPR043519">
    <property type="entry name" value="NT_sf"/>
</dbReference>
<keyword evidence="4" id="KW-0479">Metal-binding</keyword>
<proteinExistence type="predicted"/>
<dbReference type="STRING" id="1120964.GCA_001313265_03332"/>
<evidence type="ECO:0000256" key="1">
    <source>
        <dbReference type="ARBA" id="ARBA00001946"/>
    </source>
</evidence>
<name>A0A1H5ZYD1_9BACT</name>
<dbReference type="GO" id="GO:0016779">
    <property type="term" value="F:nucleotidyltransferase activity"/>
    <property type="evidence" value="ECO:0007669"/>
    <property type="project" value="UniProtKB-KW"/>
</dbReference>
<keyword evidence="7" id="KW-0460">Magnesium</keyword>
<dbReference type="AlphaFoldDB" id="A0A1H5ZYD1"/>
<dbReference type="Proteomes" id="UP000236736">
    <property type="component" value="Unassembled WGS sequence"/>
</dbReference>
<evidence type="ECO:0000313" key="10">
    <source>
        <dbReference type="Proteomes" id="UP000236736"/>
    </source>
</evidence>
<organism evidence="9 10">
    <name type="scientific">Algoriphagus boritolerans DSM 17298 = JCM 18970</name>
    <dbReference type="NCBI Taxonomy" id="1120964"/>
    <lineage>
        <taxon>Bacteria</taxon>
        <taxon>Pseudomonadati</taxon>
        <taxon>Bacteroidota</taxon>
        <taxon>Cytophagia</taxon>
        <taxon>Cytophagales</taxon>
        <taxon>Cyclobacteriaceae</taxon>
        <taxon>Algoriphagus</taxon>
    </lineage>
</organism>
<reference evidence="10" key="1">
    <citation type="submission" date="2016-10" db="EMBL/GenBank/DDBJ databases">
        <authorList>
            <person name="Varghese N."/>
            <person name="Submissions S."/>
        </authorList>
    </citation>
    <scope>NUCLEOTIDE SEQUENCE [LARGE SCALE GENOMIC DNA]</scope>
    <source>
        <strain evidence="10">DSM 17298</strain>
    </source>
</reference>
<dbReference type="OrthoDB" id="798692at2"/>
<evidence type="ECO:0000256" key="5">
    <source>
        <dbReference type="ARBA" id="ARBA00022741"/>
    </source>
</evidence>
<keyword evidence="10" id="KW-1185">Reference proteome</keyword>
<accession>A0A1H5ZYD1</accession>
<dbReference type="InterPro" id="IPR041633">
    <property type="entry name" value="Polbeta"/>
</dbReference>